<evidence type="ECO:0000313" key="2">
    <source>
        <dbReference type="EMBL" id="SDJ11948.1"/>
    </source>
</evidence>
<dbReference type="STRING" id="86666.SAMN04490247_0823"/>
<dbReference type="OrthoDB" id="2970919at2"/>
<sequence length="148" mass="17025">MFKTKRRLWGSAFVITLLSLAAIYQFAFGGQYLDYGMTEEGQFVLKEGIGQGTPITNTDVRGEEEGLNRLGGYMNTFNMGIWVLILAVSLFAATFITLRNDHLMGKHPKRKRYLWWMWIGTALALAMFVVYWTRYIKLINEGIHSVLF</sequence>
<keyword evidence="1" id="KW-1133">Transmembrane helix</keyword>
<keyword evidence="1" id="KW-0812">Transmembrane</keyword>
<accession>A0A1G8R4T8</accession>
<dbReference type="RefSeq" id="WP_093192359.1">
    <property type="nucleotide sequence ID" value="NZ_FNEV01000002.1"/>
</dbReference>
<gene>
    <name evidence="2" type="ORF">SAMN04490247_0823</name>
</gene>
<dbReference type="EMBL" id="FNEV01000002">
    <property type="protein sequence ID" value="SDJ11948.1"/>
    <property type="molecule type" value="Genomic_DNA"/>
</dbReference>
<dbReference type="AlphaFoldDB" id="A0A1G8R4T8"/>
<organism evidence="2 3">
    <name type="scientific">Salimicrobium halophilum</name>
    <dbReference type="NCBI Taxonomy" id="86666"/>
    <lineage>
        <taxon>Bacteria</taxon>
        <taxon>Bacillati</taxon>
        <taxon>Bacillota</taxon>
        <taxon>Bacilli</taxon>
        <taxon>Bacillales</taxon>
        <taxon>Bacillaceae</taxon>
        <taxon>Salimicrobium</taxon>
    </lineage>
</organism>
<evidence type="ECO:0000256" key="1">
    <source>
        <dbReference type="SAM" id="Phobius"/>
    </source>
</evidence>
<keyword evidence="1" id="KW-0472">Membrane</keyword>
<feature type="transmembrane region" description="Helical" evidence="1">
    <location>
        <begin position="7"/>
        <end position="27"/>
    </location>
</feature>
<dbReference type="Proteomes" id="UP000199225">
    <property type="component" value="Unassembled WGS sequence"/>
</dbReference>
<protein>
    <submittedName>
        <fullName evidence="2">Uncharacterized protein</fullName>
    </submittedName>
</protein>
<reference evidence="3" key="1">
    <citation type="submission" date="2016-10" db="EMBL/GenBank/DDBJ databases">
        <authorList>
            <person name="Varghese N."/>
            <person name="Submissions S."/>
        </authorList>
    </citation>
    <scope>NUCLEOTIDE SEQUENCE [LARGE SCALE GENOMIC DNA]</scope>
    <source>
        <strain evidence="3">DSM 4771</strain>
    </source>
</reference>
<evidence type="ECO:0000313" key="3">
    <source>
        <dbReference type="Proteomes" id="UP000199225"/>
    </source>
</evidence>
<feature type="transmembrane region" description="Helical" evidence="1">
    <location>
        <begin position="113"/>
        <end position="132"/>
    </location>
</feature>
<proteinExistence type="predicted"/>
<name>A0A1G8R4T8_9BACI</name>
<keyword evidence="3" id="KW-1185">Reference proteome</keyword>
<feature type="transmembrane region" description="Helical" evidence="1">
    <location>
        <begin position="79"/>
        <end position="98"/>
    </location>
</feature>